<organism evidence="1 2">
    <name type="scientific">Alcaligenes ammonioxydans</name>
    <dbReference type="NCBI Taxonomy" id="2582914"/>
    <lineage>
        <taxon>Bacteria</taxon>
        <taxon>Pseudomonadati</taxon>
        <taxon>Pseudomonadota</taxon>
        <taxon>Betaproteobacteria</taxon>
        <taxon>Burkholderiales</taxon>
        <taxon>Alcaligenaceae</taxon>
        <taxon>Alcaligenes</taxon>
    </lineage>
</organism>
<accession>A0ABX8SRG8</accession>
<dbReference type="RefSeq" id="WP_219235881.1">
    <property type="nucleotide sequence ID" value="NZ_CP049362.1"/>
</dbReference>
<evidence type="ECO:0000313" key="2">
    <source>
        <dbReference type="Proteomes" id="UP000826050"/>
    </source>
</evidence>
<sequence>MQLQYQLKDGAGHVQIKRGDGVQCEAPVSASADQGRLILNANSAAKCTDNAAYDMPKIVCDPGAAGAAAQCAGMYGSNAFPLILQQSE</sequence>
<protein>
    <submittedName>
        <fullName evidence="1">Uncharacterized protein</fullName>
    </submittedName>
</protein>
<reference evidence="1 2" key="1">
    <citation type="submission" date="2020-02" db="EMBL/GenBank/DDBJ databases">
        <title>Partial ammonium oxidation to N2 by heterotrophic bacteria.</title>
        <authorList>
            <person name="Wu M."/>
        </authorList>
    </citation>
    <scope>NUCLEOTIDE SEQUENCE [LARGE SCALE GENOMIC DNA]</scope>
    <source>
        <strain evidence="1 2">HO-1</strain>
    </source>
</reference>
<name>A0ABX8SRG8_9BURK</name>
<dbReference type="Proteomes" id="UP000826050">
    <property type="component" value="Chromosome"/>
</dbReference>
<evidence type="ECO:0000313" key="1">
    <source>
        <dbReference type="EMBL" id="QXX78621.1"/>
    </source>
</evidence>
<proteinExistence type="predicted"/>
<keyword evidence="2" id="KW-1185">Reference proteome</keyword>
<gene>
    <name evidence="1" type="ORF">FE795_06070</name>
</gene>
<dbReference type="EMBL" id="CP049362">
    <property type="protein sequence ID" value="QXX78621.1"/>
    <property type="molecule type" value="Genomic_DNA"/>
</dbReference>